<keyword evidence="3" id="KW-0813">Transport</keyword>
<evidence type="ECO:0000256" key="4">
    <source>
        <dbReference type="ARBA" id="ARBA00022475"/>
    </source>
</evidence>
<evidence type="ECO:0000313" key="11">
    <source>
        <dbReference type="Proteomes" id="UP000295325"/>
    </source>
</evidence>
<evidence type="ECO:0000313" key="10">
    <source>
        <dbReference type="EMBL" id="TDT52059.1"/>
    </source>
</evidence>
<dbReference type="CDD" id="cd17321">
    <property type="entry name" value="MFS_MMR_MDR_like"/>
    <property type="match status" value="1"/>
</dbReference>
<dbReference type="InterPro" id="IPR020846">
    <property type="entry name" value="MFS_dom"/>
</dbReference>
<sequence>MEENKDMNNRVPLYETITRGRRIQILIAVAIGTFMGALDSSVVNIALPNITKYFNAPLAAVQWVVMSYLLIISSLLLTYGRMGDMYGHKRIYISGFIIFTIGSVLCGLSPTIGFLIVARAVQALGAGMLMSMGPAIITDISHPKDRGKALGVNAVAVSVALTAGPVLGGFLVSNFDWSSIFYINLPVGIIGILWGIKVIPGRKDIIRQPFDIMGAFVIFIALICILLPLSLVERIGWGVWYIPTLLAAGFIFLILFIFIEKTTEYPMINLKLFRNRQFSMSNISAMLNYMAQYTVVFLMPFYLQQLRGLPASEAGLFMIPMPITTMILAPISGILSDRTDSRILSAVGMGIAAFGIWQLSKLGINSPRLQISLALITTGIGVGLFQTPNNSVIMGSVPGNWRGIASGMLATMRNMGMVLGVAVSGAVFTNRLNALNVELGRLGVTGEALRVQSFTGAMHLTYIIGSLIACFAALTSLIRSSGKNKKTL</sequence>
<dbReference type="RefSeq" id="WP_133628457.1">
    <property type="nucleotide sequence ID" value="NZ_SOAZ01000014.1"/>
</dbReference>
<keyword evidence="6 8" id="KW-1133">Transmembrane helix</keyword>
<evidence type="ECO:0000256" key="5">
    <source>
        <dbReference type="ARBA" id="ARBA00022692"/>
    </source>
</evidence>
<evidence type="ECO:0000256" key="8">
    <source>
        <dbReference type="SAM" id="Phobius"/>
    </source>
</evidence>
<comment type="similarity">
    <text evidence="2">Belongs to the major facilitator superfamily. EmrB family.</text>
</comment>
<keyword evidence="4" id="KW-1003">Cell membrane</keyword>
<feature type="transmembrane region" description="Helical" evidence="8">
    <location>
        <begin position="212"/>
        <end position="232"/>
    </location>
</feature>
<name>A0A4R7KCM3_9CLOT</name>
<dbReference type="InterPro" id="IPR004638">
    <property type="entry name" value="EmrB-like"/>
</dbReference>
<dbReference type="AlphaFoldDB" id="A0A4R7KCM3"/>
<feature type="transmembrane region" description="Helical" evidence="8">
    <location>
        <begin position="343"/>
        <end position="360"/>
    </location>
</feature>
<feature type="transmembrane region" description="Helical" evidence="8">
    <location>
        <begin position="459"/>
        <end position="478"/>
    </location>
</feature>
<dbReference type="Gene3D" id="1.20.1720.10">
    <property type="entry name" value="Multidrug resistance protein D"/>
    <property type="match status" value="1"/>
</dbReference>
<evidence type="ECO:0000256" key="7">
    <source>
        <dbReference type="ARBA" id="ARBA00023136"/>
    </source>
</evidence>
<dbReference type="InterPro" id="IPR011701">
    <property type="entry name" value="MFS"/>
</dbReference>
<feature type="transmembrane region" description="Helical" evidence="8">
    <location>
        <begin position="116"/>
        <end position="137"/>
    </location>
</feature>
<protein>
    <submittedName>
        <fullName evidence="10">EmrB/QacA subfamily drug resistance transporter</fullName>
    </submittedName>
</protein>
<dbReference type="PROSITE" id="PS50850">
    <property type="entry name" value="MFS"/>
    <property type="match status" value="1"/>
</dbReference>
<feature type="transmembrane region" description="Helical" evidence="8">
    <location>
        <begin position="280"/>
        <end position="303"/>
    </location>
</feature>
<feature type="transmembrane region" description="Helical" evidence="8">
    <location>
        <begin position="179"/>
        <end position="200"/>
    </location>
</feature>
<feature type="transmembrane region" description="Helical" evidence="8">
    <location>
        <begin position="91"/>
        <end position="110"/>
    </location>
</feature>
<dbReference type="Proteomes" id="UP000295325">
    <property type="component" value="Unassembled WGS sequence"/>
</dbReference>
<feature type="transmembrane region" description="Helical" evidence="8">
    <location>
        <begin position="59"/>
        <end position="79"/>
    </location>
</feature>
<evidence type="ECO:0000256" key="2">
    <source>
        <dbReference type="ARBA" id="ARBA00008537"/>
    </source>
</evidence>
<dbReference type="FunFam" id="1.20.1720.10:FF:000021">
    <property type="entry name" value="Drug resistance transporter, EmrB/QacA subfamily"/>
    <property type="match status" value="1"/>
</dbReference>
<proteinExistence type="inferred from homology"/>
<keyword evidence="7 8" id="KW-0472">Membrane</keyword>
<dbReference type="EMBL" id="SOAZ01000014">
    <property type="protein sequence ID" value="TDT52059.1"/>
    <property type="molecule type" value="Genomic_DNA"/>
</dbReference>
<dbReference type="NCBIfam" id="TIGR00711">
    <property type="entry name" value="efflux_EmrB"/>
    <property type="match status" value="1"/>
</dbReference>
<organism evidence="10 11">
    <name type="scientific">Fonticella tunisiensis</name>
    <dbReference type="NCBI Taxonomy" id="1096341"/>
    <lineage>
        <taxon>Bacteria</taxon>
        <taxon>Bacillati</taxon>
        <taxon>Bacillota</taxon>
        <taxon>Clostridia</taxon>
        <taxon>Eubacteriales</taxon>
        <taxon>Clostridiaceae</taxon>
        <taxon>Fonticella</taxon>
    </lineage>
</organism>
<dbReference type="PANTHER" id="PTHR42718:SF9">
    <property type="entry name" value="MAJOR FACILITATOR SUPERFAMILY MULTIDRUG TRANSPORTER MFSC"/>
    <property type="match status" value="1"/>
</dbReference>
<dbReference type="SUPFAM" id="SSF103473">
    <property type="entry name" value="MFS general substrate transporter"/>
    <property type="match status" value="1"/>
</dbReference>
<evidence type="ECO:0000259" key="9">
    <source>
        <dbReference type="PROSITE" id="PS50850"/>
    </source>
</evidence>
<reference evidence="10 11" key="1">
    <citation type="submission" date="2019-03" db="EMBL/GenBank/DDBJ databases">
        <title>Genomic Encyclopedia of Type Strains, Phase IV (KMG-IV): sequencing the most valuable type-strain genomes for metagenomic binning, comparative biology and taxonomic classification.</title>
        <authorList>
            <person name="Goeker M."/>
        </authorList>
    </citation>
    <scope>NUCLEOTIDE SEQUENCE [LARGE SCALE GENOMIC DNA]</scope>
    <source>
        <strain evidence="10 11">DSM 24455</strain>
    </source>
</reference>
<dbReference type="PANTHER" id="PTHR42718">
    <property type="entry name" value="MAJOR FACILITATOR SUPERFAMILY MULTIDRUG TRANSPORTER MFSC"/>
    <property type="match status" value="1"/>
</dbReference>
<evidence type="ECO:0000256" key="3">
    <source>
        <dbReference type="ARBA" id="ARBA00022448"/>
    </source>
</evidence>
<evidence type="ECO:0000256" key="1">
    <source>
        <dbReference type="ARBA" id="ARBA00004651"/>
    </source>
</evidence>
<feature type="transmembrane region" description="Helical" evidence="8">
    <location>
        <begin position="315"/>
        <end position="336"/>
    </location>
</feature>
<feature type="transmembrane region" description="Helical" evidence="8">
    <location>
        <begin position="149"/>
        <end position="173"/>
    </location>
</feature>
<evidence type="ECO:0000256" key="6">
    <source>
        <dbReference type="ARBA" id="ARBA00022989"/>
    </source>
</evidence>
<keyword evidence="5 8" id="KW-0812">Transmembrane</keyword>
<dbReference type="Pfam" id="PF07690">
    <property type="entry name" value="MFS_1"/>
    <property type="match status" value="1"/>
</dbReference>
<feature type="transmembrane region" description="Helical" evidence="8">
    <location>
        <begin position="25"/>
        <end position="47"/>
    </location>
</feature>
<accession>A0A4R7KCM3</accession>
<feature type="transmembrane region" description="Helical" evidence="8">
    <location>
        <begin position="238"/>
        <end position="259"/>
    </location>
</feature>
<keyword evidence="11" id="KW-1185">Reference proteome</keyword>
<comment type="caution">
    <text evidence="10">The sequence shown here is derived from an EMBL/GenBank/DDBJ whole genome shotgun (WGS) entry which is preliminary data.</text>
</comment>
<dbReference type="GO" id="GO:0005886">
    <property type="term" value="C:plasma membrane"/>
    <property type="evidence" value="ECO:0007669"/>
    <property type="project" value="UniProtKB-SubCell"/>
</dbReference>
<dbReference type="Gene3D" id="1.20.1250.20">
    <property type="entry name" value="MFS general substrate transporter like domains"/>
    <property type="match status" value="1"/>
</dbReference>
<gene>
    <name evidence="10" type="ORF">EDD71_11440</name>
</gene>
<dbReference type="GO" id="GO:0022857">
    <property type="term" value="F:transmembrane transporter activity"/>
    <property type="evidence" value="ECO:0007669"/>
    <property type="project" value="InterPro"/>
</dbReference>
<comment type="subcellular location">
    <subcellularLocation>
        <location evidence="1">Cell membrane</location>
        <topology evidence="1">Multi-pass membrane protein</topology>
    </subcellularLocation>
</comment>
<dbReference type="InterPro" id="IPR036259">
    <property type="entry name" value="MFS_trans_sf"/>
</dbReference>
<feature type="domain" description="Major facilitator superfamily (MFS) profile" evidence="9">
    <location>
        <begin position="25"/>
        <end position="484"/>
    </location>
</feature>
<dbReference type="PRINTS" id="PR01036">
    <property type="entry name" value="TCRTETB"/>
</dbReference>
<dbReference type="OrthoDB" id="102502at2"/>